<accession>A0AAV4VR28</accession>
<comment type="caution">
    <text evidence="1">The sequence shown here is derived from an EMBL/GenBank/DDBJ whole genome shotgun (WGS) entry which is preliminary data.</text>
</comment>
<dbReference type="EMBL" id="BPLR01014867">
    <property type="protein sequence ID" value="GIY71835.1"/>
    <property type="molecule type" value="Genomic_DNA"/>
</dbReference>
<protein>
    <submittedName>
        <fullName evidence="1">Uncharacterized protein</fullName>
    </submittedName>
</protein>
<proteinExistence type="predicted"/>
<keyword evidence="2" id="KW-1185">Reference proteome</keyword>
<sequence>MFCIADSQFLAWTGKNCDGKNRGGGKGRGARGNRARKLWPANVRTVFMYTELRYSWLSFQKGRLSTRADKEVLDSQLSRTVCSFPFWHLKEFII</sequence>
<dbReference type="Proteomes" id="UP001054945">
    <property type="component" value="Unassembled WGS sequence"/>
</dbReference>
<evidence type="ECO:0000313" key="2">
    <source>
        <dbReference type="Proteomes" id="UP001054945"/>
    </source>
</evidence>
<reference evidence="1 2" key="1">
    <citation type="submission" date="2021-06" db="EMBL/GenBank/DDBJ databases">
        <title>Caerostris extrusa draft genome.</title>
        <authorList>
            <person name="Kono N."/>
            <person name="Arakawa K."/>
        </authorList>
    </citation>
    <scope>NUCLEOTIDE SEQUENCE [LARGE SCALE GENOMIC DNA]</scope>
</reference>
<dbReference type="AlphaFoldDB" id="A0AAV4VR28"/>
<organism evidence="1 2">
    <name type="scientific">Caerostris extrusa</name>
    <name type="common">Bark spider</name>
    <name type="synonym">Caerostris bankana</name>
    <dbReference type="NCBI Taxonomy" id="172846"/>
    <lineage>
        <taxon>Eukaryota</taxon>
        <taxon>Metazoa</taxon>
        <taxon>Ecdysozoa</taxon>
        <taxon>Arthropoda</taxon>
        <taxon>Chelicerata</taxon>
        <taxon>Arachnida</taxon>
        <taxon>Araneae</taxon>
        <taxon>Araneomorphae</taxon>
        <taxon>Entelegynae</taxon>
        <taxon>Araneoidea</taxon>
        <taxon>Araneidae</taxon>
        <taxon>Caerostris</taxon>
    </lineage>
</organism>
<gene>
    <name evidence="1" type="ORF">CEXT_138301</name>
</gene>
<evidence type="ECO:0000313" key="1">
    <source>
        <dbReference type="EMBL" id="GIY71835.1"/>
    </source>
</evidence>
<name>A0AAV4VR28_CAEEX</name>